<keyword evidence="4" id="KW-0813">Transport</keyword>
<evidence type="ECO:0000256" key="8">
    <source>
        <dbReference type="ARBA" id="ARBA00022927"/>
    </source>
</evidence>
<dbReference type="GO" id="GO:0009288">
    <property type="term" value="C:bacterial-type flagellum"/>
    <property type="evidence" value="ECO:0007669"/>
    <property type="project" value="InterPro"/>
</dbReference>
<evidence type="ECO:0000256" key="5">
    <source>
        <dbReference type="ARBA" id="ARBA00022475"/>
    </source>
</evidence>
<comment type="similarity">
    <text evidence="2">Belongs to the FliJ family.</text>
</comment>
<sequence>MLMKHKTFSLLEKIEKKKIEKETIKIKNIYLHKKKHIKQLKLLSGYQQEYLRKIHDKLILGVSVHQWQNYNSFISVLEVIIQDNINTIKKDEKIIQESFKIWSKNQIQGNIWKHLNMIHKRKILRIKKIKDAIINDSHIQLKFFKKV</sequence>
<comment type="subcellular location">
    <subcellularLocation>
        <location evidence="1">Cell membrane</location>
        <topology evidence="1">Peripheral membrane protein</topology>
        <orientation evidence="1">Cytoplasmic side</orientation>
    </subcellularLocation>
</comment>
<keyword evidence="7" id="KW-1005">Bacterial flagellum biogenesis</keyword>
<evidence type="ECO:0000256" key="6">
    <source>
        <dbReference type="ARBA" id="ARBA00022500"/>
    </source>
</evidence>
<dbReference type="GO" id="GO:0005886">
    <property type="term" value="C:plasma membrane"/>
    <property type="evidence" value="ECO:0007669"/>
    <property type="project" value="UniProtKB-SubCell"/>
</dbReference>
<evidence type="ECO:0000256" key="1">
    <source>
        <dbReference type="ARBA" id="ARBA00004413"/>
    </source>
</evidence>
<evidence type="ECO:0000313" key="12">
    <source>
        <dbReference type="Proteomes" id="UP000006904"/>
    </source>
</evidence>
<dbReference type="Pfam" id="PF02050">
    <property type="entry name" value="FliJ"/>
    <property type="match status" value="1"/>
</dbReference>
<dbReference type="InterPro" id="IPR012823">
    <property type="entry name" value="Flagell_FliJ"/>
</dbReference>
<dbReference type="GO" id="GO:0006935">
    <property type="term" value="P:chemotaxis"/>
    <property type="evidence" value="ECO:0007669"/>
    <property type="project" value="UniProtKB-KW"/>
</dbReference>
<evidence type="ECO:0000256" key="2">
    <source>
        <dbReference type="ARBA" id="ARBA00010004"/>
    </source>
</evidence>
<protein>
    <recommendedName>
        <fullName evidence="3">Flagellar FliJ protein</fullName>
    </recommendedName>
</protein>
<evidence type="ECO:0000313" key="11">
    <source>
        <dbReference type="EMBL" id="ACL30454.1"/>
    </source>
</evidence>
<accession>A0A7U3YA68</accession>
<evidence type="ECO:0000256" key="4">
    <source>
        <dbReference type="ARBA" id="ARBA00022448"/>
    </source>
</evidence>
<dbReference type="GO" id="GO:0044781">
    <property type="term" value="P:bacterial-type flagellum organization"/>
    <property type="evidence" value="ECO:0007669"/>
    <property type="project" value="UniProtKB-KW"/>
</dbReference>
<dbReference type="AlphaFoldDB" id="A0A7U3YA68"/>
<evidence type="ECO:0000256" key="9">
    <source>
        <dbReference type="ARBA" id="ARBA00023136"/>
    </source>
</evidence>
<keyword evidence="5" id="KW-1003">Cell membrane</keyword>
<dbReference type="KEGG" id="bap:BUAP5A_076"/>
<dbReference type="Gene3D" id="1.10.287.1700">
    <property type="match status" value="1"/>
</dbReference>
<dbReference type="GO" id="GO:0071973">
    <property type="term" value="P:bacterial-type flagellum-dependent cell motility"/>
    <property type="evidence" value="ECO:0007669"/>
    <property type="project" value="InterPro"/>
</dbReference>
<keyword evidence="11" id="KW-0966">Cell projection</keyword>
<evidence type="ECO:0000256" key="7">
    <source>
        <dbReference type="ARBA" id="ARBA00022795"/>
    </source>
</evidence>
<dbReference type="GO" id="GO:0015031">
    <property type="term" value="P:protein transport"/>
    <property type="evidence" value="ECO:0007669"/>
    <property type="project" value="UniProtKB-KW"/>
</dbReference>
<keyword evidence="10" id="KW-1006">Bacterial flagellum protein export</keyword>
<organism evidence="11 12">
    <name type="scientific">Buchnera aphidicola subsp. Acyrthosiphon pisum (strain 5A)</name>
    <dbReference type="NCBI Taxonomy" id="563178"/>
    <lineage>
        <taxon>Bacteria</taxon>
        <taxon>Pseudomonadati</taxon>
        <taxon>Pseudomonadota</taxon>
        <taxon>Gammaproteobacteria</taxon>
        <taxon>Enterobacterales</taxon>
        <taxon>Erwiniaceae</taxon>
        <taxon>Buchnera</taxon>
    </lineage>
</organism>
<proteinExistence type="inferred from homology"/>
<keyword evidence="6" id="KW-0145">Chemotaxis</keyword>
<reference evidence="11 12" key="1">
    <citation type="journal article" date="2009" name="Science">
        <title>The dynamics and time scale of ongoing genomic erosion in symbiotic bacteria.</title>
        <authorList>
            <person name="Moran N.A."/>
            <person name="McLaughlin H.J."/>
            <person name="Sorek R."/>
        </authorList>
    </citation>
    <scope>NUCLEOTIDE SEQUENCE [LARGE SCALE GENOMIC DNA]</scope>
    <source>
        <strain evidence="11 12">5A</strain>
    </source>
</reference>
<keyword evidence="11" id="KW-0282">Flagellum</keyword>
<gene>
    <name evidence="11" type="primary">fliJ</name>
    <name evidence="11" type="ordered locus">BUAP5A_076</name>
</gene>
<keyword evidence="9" id="KW-0472">Membrane</keyword>
<dbReference type="InterPro" id="IPR053716">
    <property type="entry name" value="Flag_assembly_chemotaxis_eff"/>
</dbReference>
<name>A0A7U3YA68_BUCA5</name>
<dbReference type="Proteomes" id="UP000006904">
    <property type="component" value="Chromosome"/>
</dbReference>
<evidence type="ECO:0000256" key="3">
    <source>
        <dbReference type="ARBA" id="ARBA00020392"/>
    </source>
</evidence>
<evidence type="ECO:0000256" key="10">
    <source>
        <dbReference type="ARBA" id="ARBA00023225"/>
    </source>
</evidence>
<dbReference type="EMBL" id="CP001161">
    <property type="protein sequence ID" value="ACL30454.1"/>
    <property type="molecule type" value="Genomic_DNA"/>
</dbReference>
<keyword evidence="8" id="KW-0653">Protein transport</keyword>
<keyword evidence="11" id="KW-0969">Cilium</keyword>